<organism evidence="2 3">
    <name type="scientific">Mycolicibacterium hippocampi</name>
    <dbReference type="NCBI Taxonomy" id="659824"/>
    <lineage>
        <taxon>Bacteria</taxon>
        <taxon>Bacillati</taxon>
        <taxon>Actinomycetota</taxon>
        <taxon>Actinomycetes</taxon>
        <taxon>Mycobacteriales</taxon>
        <taxon>Mycobacteriaceae</taxon>
        <taxon>Mycolicibacterium</taxon>
    </lineage>
</organism>
<gene>
    <name evidence="2" type="ORF">MHIP_02970</name>
</gene>
<comment type="caution">
    <text evidence="2">The sequence shown here is derived from an EMBL/GenBank/DDBJ whole genome shotgun (WGS) entry which is preliminary data.</text>
</comment>
<protein>
    <submittedName>
        <fullName evidence="2">Uncharacterized protein</fullName>
    </submittedName>
</protein>
<dbReference type="AlphaFoldDB" id="A0A7I9ZFU4"/>
<sequence>MHQLVKSGGRCDDDKRPQPEVDVRIAPPSAADPEPAATKTLWRFSGHIEIHASNGATIHLKTGDIVLARDTAGVDRLAAVAEGNVPLVFLPHPERPV</sequence>
<name>A0A7I9ZFU4_9MYCO</name>
<evidence type="ECO:0000256" key="1">
    <source>
        <dbReference type="SAM" id="MobiDB-lite"/>
    </source>
</evidence>
<evidence type="ECO:0000313" key="3">
    <source>
        <dbReference type="Proteomes" id="UP000465304"/>
    </source>
</evidence>
<keyword evidence="3" id="KW-1185">Reference proteome</keyword>
<feature type="region of interest" description="Disordered" evidence="1">
    <location>
        <begin position="1"/>
        <end position="36"/>
    </location>
</feature>
<evidence type="ECO:0000313" key="2">
    <source>
        <dbReference type="EMBL" id="GFG99813.1"/>
    </source>
</evidence>
<reference evidence="2 3" key="1">
    <citation type="journal article" date="2019" name="Emerg. Microbes Infect.">
        <title>Comprehensive subspecies identification of 175 nontuberculous mycobacteria species based on 7547 genomic profiles.</title>
        <authorList>
            <person name="Matsumoto Y."/>
            <person name="Kinjo T."/>
            <person name="Motooka D."/>
            <person name="Nabeya D."/>
            <person name="Jung N."/>
            <person name="Uechi K."/>
            <person name="Horii T."/>
            <person name="Iida T."/>
            <person name="Fujita J."/>
            <person name="Nakamura S."/>
        </authorList>
    </citation>
    <scope>NUCLEOTIDE SEQUENCE [LARGE SCALE GENOMIC DNA]</scope>
    <source>
        <strain evidence="2 3">JCM 30996</strain>
    </source>
</reference>
<feature type="compositionally biased region" description="Low complexity" evidence="1">
    <location>
        <begin position="26"/>
        <end position="36"/>
    </location>
</feature>
<accession>A0A7I9ZFU4</accession>
<dbReference type="RefSeq" id="WP_163886551.1">
    <property type="nucleotide sequence ID" value="NZ_BLLB01000002.1"/>
</dbReference>
<dbReference type="EMBL" id="BLLB01000002">
    <property type="protein sequence ID" value="GFG99813.1"/>
    <property type="molecule type" value="Genomic_DNA"/>
</dbReference>
<proteinExistence type="predicted"/>
<dbReference type="Proteomes" id="UP000465304">
    <property type="component" value="Unassembled WGS sequence"/>
</dbReference>
<feature type="compositionally biased region" description="Basic and acidic residues" evidence="1">
    <location>
        <begin position="9"/>
        <end position="23"/>
    </location>
</feature>